<sequence>MLYRLLADATAAAHFVFVAYVVVGGFLAWRWPRSIWLHVLAFGWGFSTVLVGIDCPLTHLENWARHRAGQAGLPSSGFIDHYITGVLYPDSALGLVRALVAVGVAASWVGYVWLRRRAAGSATRLQASH</sequence>
<accession>A0A318KEH6</accession>
<reference evidence="2 3" key="1">
    <citation type="submission" date="2018-05" db="EMBL/GenBank/DDBJ databases">
        <title>Genomic Encyclopedia of Type Strains, Phase IV (KMG-IV): sequencing the most valuable type-strain genomes for metagenomic binning, comparative biology and taxonomic classification.</title>
        <authorList>
            <person name="Goeker M."/>
        </authorList>
    </citation>
    <scope>NUCLEOTIDE SEQUENCE [LARGE SCALE GENOMIC DNA]</scope>
    <source>
        <strain evidence="2 3">DSM 44704</strain>
    </source>
</reference>
<dbReference type="RefSeq" id="WP_040734801.1">
    <property type="nucleotide sequence ID" value="NZ_QJKF01000001.1"/>
</dbReference>
<name>A0A318KEH6_9NOCA</name>
<protein>
    <submittedName>
        <fullName evidence="2">Uncharacterized protein DUF2784</fullName>
    </submittedName>
</protein>
<proteinExistence type="predicted"/>
<keyword evidence="1" id="KW-0812">Transmembrane</keyword>
<keyword evidence="3" id="KW-1185">Reference proteome</keyword>
<keyword evidence="1" id="KW-0472">Membrane</keyword>
<keyword evidence="1" id="KW-1133">Transmembrane helix</keyword>
<dbReference type="EMBL" id="QJKF01000001">
    <property type="protein sequence ID" value="PXX70672.1"/>
    <property type="molecule type" value="Genomic_DNA"/>
</dbReference>
<feature type="transmembrane region" description="Helical" evidence="1">
    <location>
        <begin position="6"/>
        <end position="28"/>
    </location>
</feature>
<dbReference type="AlphaFoldDB" id="A0A318KEH6"/>
<dbReference type="Pfam" id="PF10861">
    <property type="entry name" value="DUF2784"/>
    <property type="match status" value="1"/>
</dbReference>
<dbReference type="OrthoDB" id="370375at2"/>
<evidence type="ECO:0000256" key="1">
    <source>
        <dbReference type="SAM" id="Phobius"/>
    </source>
</evidence>
<feature type="transmembrane region" description="Helical" evidence="1">
    <location>
        <begin position="35"/>
        <end position="53"/>
    </location>
</feature>
<comment type="caution">
    <text evidence="2">The sequence shown here is derived from an EMBL/GenBank/DDBJ whole genome shotgun (WGS) entry which is preliminary data.</text>
</comment>
<dbReference type="InterPro" id="IPR021218">
    <property type="entry name" value="DUF2784"/>
</dbReference>
<feature type="transmembrane region" description="Helical" evidence="1">
    <location>
        <begin position="95"/>
        <end position="114"/>
    </location>
</feature>
<dbReference type="Proteomes" id="UP000247569">
    <property type="component" value="Unassembled WGS sequence"/>
</dbReference>
<evidence type="ECO:0000313" key="3">
    <source>
        <dbReference type="Proteomes" id="UP000247569"/>
    </source>
</evidence>
<organism evidence="2 3">
    <name type="scientific">Nocardia tenerifensis</name>
    <dbReference type="NCBI Taxonomy" id="228006"/>
    <lineage>
        <taxon>Bacteria</taxon>
        <taxon>Bacillati</taxon>
        <taxon>Actinomycetota</taxon>
        <taxon>Actinomycetes</taxon>
        <taxon>Mycobacteriales</taxon>
        <taxon>Nocardiaceae</taxon>
        <taxon>Nocardia</taxon>
    </lineage>
</organism>
<evidence type="ECO:0000313" key="2">
    <source>
        <dbReference type="EMBL" id="PXX70672.1"/>
    </source>
</evidence>
<gene>
    <name evidence="2" type="ORF">DFR70_10191</name>
</gene>